<sequence>MTDVVSDADKALKAKHRAMWAFGNYPELASDLISELGATIVEACGIGDGQRVLDIAAGSGNASIPAAQAGASVVASDLTPELLESGRRRAEELGVQLDWQQADAEALPFADDEFDVVMSTVGIMFAPHHEASAAELIRVCRPGGTLGLINWTPEGFIGQMFATMKPYAPPPPPGATPPPRWGDEEHVRSLLGDRVTDFSAARNTLSVSMFSTPEEFRDYFKERYGPTIATYRNLGDDADRVAALDRDLADLARRHDNGSGTLEWEYLLVTARKAE</sequence>
<dbReference type="InterPro" id="IPR029063">
    <property type="entry name" value="SAM-dependent_MTases_sf"/>
</dbReference>
<gene>
    <name evidence="2" type="ORF">D9V29_04160</name>
</gene>
<evidence type="ECO:0000313" key="2">
    <source>
        <dbReference type="EMBL" id="RLP72355.1"/>
    </source>
</evidence>
<keyword evidence="2" id="KW-0489">Methyltransferase</keyword>
<dbReference type="GO" id="GO:0008168">
    <property type="term" value="F:methyltransferase activity"/>
    <property type="evidence" value="ECO:0007669"/>
    <property type="project" value="UniProtKB-KW"/>
</dbReference>
<dbReference type="SUPFAM" id="SSF53335">
    <property type="entry name" value="S-adenosyl-L-methionine-dependent methyltransferases"/>
    <property type="match status" value="1"/>
</dbReference>
<reference evidence="2 3" key="1">
    <citation type="submission" date="2018-10" db="EMBL/GenBank/DDBJ databases">
        <authorList>
            <person name="Li J."/>
        </authorList>
    </citation>
    <scope>NUCLEOTIDE SEQUENCE [LARGE SCALE GENOMIC DNA]</scope>
    <source>
        <strain evidence="2 3">CCTCC AB209002</strain>
    </source>
</reference>
<dbReference type="EMBL" id="RCUV01000005">
    <property type="protein sequence ID" value="RLP72355.1"/>
    <property type="molecule type" value="Genomic_DNA"/>
</dbReference>
<accession>A0A3L6ZXC7</accession>
<dbReference type="Pfam" id="PF13649">
    <property type="entry name" value="Methyltransf_25"/>
    <property type="match status" value="1"/>
</dbReference>
<dbReference type="InterPro" id="IPR041698">
    <property type="entry name" value="Methyltransf_25"/>
</dbReference>
<proteinExistence type="predicted"/>
<feature type="domain" description="Methyltransferase" evidence="1">
    <location>
        <begin position="52"/>
        <end position="144"/>
    </location>
</feature>
<dbReference type="AlphaFoldDB" id="A0A3L6ZXC7"/>
<dbReference type="Proteomes" id="UP000270299">
    <property type="component" value="Unassembled WGS sequence"/>
</dbReference>
<dbReference type="PANTHER" id="PTHR43591">
    <property type="entry name" value="METHYLTRANSFERASE"/>
    <property type="match status" value="1"/>
</dbReference>
<evidence type="ECO:0000259" key="1">
    <source>
        <dbReference type="Pfam" id="PF13649"/>
    </source>
</evidence>
<comment type="caution">
    <text evidence="2">The sequence shown here is derived from an EMBL/GenBank/DDBJ whole genome shotgun (WGS) entry which is preliminary data.</text>
</comment>
<keyword evidence="3" id="KW-1185">Reference proteome</keyword>
<organism evidence="2 3">
    <name type="scientific">Mycetocola manganoxydans</name>
    <dbReference type="NCBI Taxonomy" id="699879"/>
    <lineage>
        <taxon>Bacteria</taxon>
        <taxon>Bacillati</taxon>
        <taxon>Actinomycetota</taxon>
        <taxon>Actinomycetes</taxon>
        <taxon>Micrococcales</taxon>
        <taxon>Microbacteriaceae</taxon>
        <taxon>Mycetocola</taxon>
    </lineage>
</organism>
<dbReference type="OrthoDB" id="9795634at2"/>
<protein>
    <submittedName>
        <fullName evidence="2">Class I SAM-dependent methyltransferase</fullName>
    </submittedName>
</protein>
<name>A0A3L6ZXC7_9MICO</name>
<dbReference type="PANTHER" id="PTHR43591:SF24">
    <property type="entry name" value="2-METHOXY-6-POLYPRENYL-1,4-BENZOQUINOL METHYLASE, MITOCHONDRIAL"/>
    <property type="match status" value="1"/>
</dbReference>
<keyword evidence="2" id="KW-0808">Transferase</keyword>
<dbReference type="GO" id="GO:0032259">
    <property type="term" value="P:methylation"/>
    <property type="evidence" value="ECO:0007669"/>
    <property type="project" value="UniProtKB-KW"/>
</dbReference>
<dbReference type="CDD" id="cd02440">
    <property type="entry name" value="AdoMet_MTases"/>
    <property type="match status" value="1"/>
</dbReference>
<dbReference type="Gene3D" id="3.40.50.150">
    <property type="entry name" value="Vaccinia Virus protein VP39"/>
    <property type="match status" value="1"/>
</dbReference>
<dbReference type="RefSeq" id="WP_121672076.1">
    <property type="nucleotide sequence ID" value="NZ_BMXM01000001.1"/>
</dbReference>
<evidence type="ECO:0000313" key="3">
    <source>
        <dbReference type="Proteomes" id="UP000270299"/>
    </source>
</evidence>